<dbReference type="RefSeq" id="WP_228856158.1">
    <property type="nucleotide sequence ID" value="NZ_AP024086.1"/>
</dbReference>
<evidence type="ECO:0000313" key="6">
    <source>
        <dbReference type="Proteomes" id="UP000826725"/>
    </source>
</evidence>
<reference evidence="5" key="1">
    <citation type="submission" date="2020-09" db="EMBL/GenBank/DDBJ databases">
        <title>Desulfogranum mesoprofundum gen. nov., sp. nov., a novel mesophilic, sulfate-reducing chemolithoautotroph isolated from a deep-sea hydrothermal vent chimney in the Suiyo Seamount.</title>
        <authorList>
            <person name="Hashimoto Y."/>
            <person name="Nakagawa S."/>
        </authorList>
    </citation>
    <scope>NUCLEOTIDE SEQUENCE</scope>
    <source>
        <strain evidence="5">KT2</strain>
    </source>
</reference>
<accession>A0A8D5FET3</accession>
<dbReference type="Pfam" id="PF00589">
    <property type="entry name" value="Phage_integrase"/>
    <property type="match status" value="1"/>
</dbReference>
<evidence type="ECO:0000259" key="3">
    <source>
        <dbReference type="PROSITE" id="PS51898"/>
    </source>
</evidence>
<dbReference type="InterPro" id="IPR002104">
    <property type="entry name" value="Integrase_catalytic"/>
</dbReference>
<dbReference type="GO" id="GO:0006310">
    <property type="term" value="P:DNA recombination"/>
    <property type="evidence" value="ECO:0007669"/>
    <property type="project" value="InterPro"/>
</dbReference>
<feature type="domain" description="Tyr recombinase" evidence="3">
    <location>
        <begin position="167"/>
        <end position="360"/>
    </location>
</feature>
<evidence type="ECO:0000259" key="4">
    <source>
        <dbReference type="PROSITE" id="PS51900"/>
    </source>
</evidence>
<sequence length="366" mass="42200">MATFVKVERKNGICWQAVIRRKGFRPIKKTFDLKGDAKTWASEQEALIRAKRFKDPRLAQQALLGKALDKYREECRAKGKAVSTLDRERYSKRHLERILGKNTPLGDIDGALVNIYQNQRIRENASNSSIRQELAMLSKMFRIARKTWKIPVDNPVDDVDRIPPTPGRQRFLTSEEARLVIQEAKTLRNRKFYPFVVLLMHTGMRTGEAARLHQDNINLEKRYIVIEKTKSGRPRTVPMTKTVAEALASLEPGKDGFFFLKPEHRHSSSTMLRPGSIFRSCWQQVWRQLKNKAEDQQAYPGFPVIPHFKPHDIRHTAASHLLMAGVDIRVIADILGHSTLKMAMRYTHTLDSYRLEVIDKIDHLGT</sequence>
<dbReference type="KEGG" id="dbk:DGMP_06760"/>
<dbReference type="PROSITE" id="PS51898">
    <property type="entry name" value="TYR_RECOMBINASE"/>
    <property type="match status" value="1"/>
</dbReference>
<protein>
    <recommendedName>
        <fullName evidence="7">Site-specific integrase</fullName>
    </recommendedName>
</protein>
<name>A0A8D5FET3_9BACT</name>
<evidence type="ECO:0000313" key="5">
    <source>
        <dbReference type="EMBL" id="BCL59983.1"/>
    </source>
</evidence>
<dbReference type="GO" id="GO:0003677">
    <property type="term" value="F:DNA binding"/>
    <property type="evidence" value="ECO:0007669"/>
    <property type="project" value="UniProtKB-UniRule"/>
</dbReference>
<dbReference type="EMBL" id="AP024086">
    <property type="protein sequence ID" value="BCL59983.1"/>
    <property type="molecule type" value="Genomic_DNA"/>
</dbReference>
<dbReference type="PROSITE" id="PS51900">
    <property type="entry name" value="CB"/>
    <property type="match status" value="1"/>
</dbReference>
<feature type="domain" description="Core-binding (CB)" evidence="4">
    <location>
        <begin position="62"/>
        <end position="145"/>
    </location>
</feature>
<organism evidence="5 6">
    <name type="scientific">Desulfomarina profundi</name>
    <dbReference type="NCBI Taxonomy" id="2772557"/>
    <lineage>
        <taxon>Bacteria</taxon>
        <taxon>Pseudomonadati</taxon>
        <taxon>Thermodesulfobacteriota</taxon>
        <taxon>Desulfobulbia</taxon>
        <taxon>Desulfobulbales</taxon>
        <taxon>Desulfobulbaceae</taxon>
        <taxon>Desulfomarina</taxon>
    </lineage>
</organism>
<evidence type="ECO:0000256" key="2">
    <source>
        <dbReference type="PROSITE-ProRule" id="PRU01248"/>
    </source>
</evidence>
<dbReference type="PANTHER" id="PTHR30349">
    <property type="entry name" value="PHAGE INTEGRASE-RELATED"/>
    <property type="match status" value="1"/>
</dbReference>
<dbReference type="Proteomes" id="UP000826725">
    <property type="component" value="Chromosome"/>
</dbReference>
<gene>
    <name evidence="5" type="ORF">DGMP_06760</name>
</gene>
<proteinExistence type="predicted"/>
<dbReference type="InterPro" id="IPR050090">
    <property type="entry name" value="Tyrosine_recombinase_XerCD"/>
</dbReference>
<keyword evidence="2" id="KW-0238">DNA-binding</keyword>
<dbReference type="CDD" id="cd00796">
    <property type="entry name" value="INT_Rci_Hp1_C"/>
    <property type="match status" value="1"/>
</dbReference>
<evidence type="ECO:0000256" key="1">
    <source>
        <dbReference type="ARBA" id="ARBA00022908"/>
    </source>
</evidence>
<dbReference type="PANTHER" id="PTHR30349:SF64">
    <property type="entry name" value="PROPHAGE INTEGRASE INTD-RELATED"/>
    <property type="match status" value="1"/>
</dbReference>
<dbReference type="GO" id="GO:0015074">
    <property type="term" value="P:DNA integration"/>
    <property type="evidence" value="ECO:0007669"/>
    <property type="project" value="UniProtKB-KW"/>
</dbReference>
<evidence type="ECO:0008006" key="7">
    <source>
        <dbReference type="Google" id="ProtNLM"/>
    </source>
</evidence>
<dbReference type="InterPro" id="IPR044068">
    <property type="entry name" value="CB"/>
</dbReference>
<keyword evidence="1" id="KW-0229">DNA integration</keyword>
<keyword evidence="6" id="KW-1185">Reference proteome</keyword>
<dbReference type="AlphaFoldDB" id="A0A8D5FET3"/>